<evidence type="ECO:0000313" key="1">
    <source>
        <dbReference type="EMBL" id="VEL12246.1"/>
    </source>
</evidence>
<comment type="caution">
    <text evidence="1">The sequence shown here is derived from an EMBL/GenBank/DDBJ whole genome shotgun (WGS) entry which is preliminary data.</text>
</comment>
<dbReference type="EMBL" id="CAAALY010014200">
    <property type="protein sequence ID" value="VEL12246.1"/>
    <property type="molecule type" value="Genomic_DNA"/>
</dbReference>
<protein>
    <submittedName>
        <fullName evidence="1">Uncharacterized protein</fullName>
    </submittedName>
</protein>
<dbReference type="AlphaFoldDB" id="A0A3S5A1B2"/>
<dbReference type="Proteomes" id="UP000784294">
    <property type="component" value="Unassembled WGS sequence"/>
</dbReference>
<sequence>MASTVSRSSMAYCVPTSEYDDSACLRIKENQKLCRNMNTERSEIAEHIAQTGHEIEWKSTEGLAAYGGNTRKRDYLLREATSRGLSTAAEEISRCQARRAWPPTPAPSVTVCPATVSATYAAASVHNSCLPLSWIIRDAPRANCLVDRLVRRCLFEASVWRTGFWQMDRVYSPDNLADVAEDEMSKVDDQQKHQEPEADPNWKLLEDEIIELATILHAALAASLSSQSSSFSVLNVIQQSVRFTM</sequence>
<accession>A0A3S5A1B2</accession>
<evidence type="ECO:0000313" key="2">
    <source>
        <dbReference type="Proteomes" id="UP000784294"/>
    </source>
</evidence>
<gene>
    <name evidence="1" type="ORF">PXEA_LOCUS5686</name>
</gene>
<reference evidence="1" key="1">
    <citation type="submission" date="2018-11" db="EMBL/GenBank/DDBJ databases">
        <authorList>
            <consortium name="Pathogen Informatics"/>
        </authorList>
    </citation>
    <scope>NUCLEOTIDE SEQUENCE</scope>
</reference>
<organism evidence="1 2">
    <name type="scientific">Protopolystoma xenopodis</name>
    <dbReference type="NCBI Taxonomy" id="117903"/>
    <lineage>
        <taxon>Eukaryota</taxon>
        <taxon>Metazoa</taxon>
        <taxon>Spiralia</taxon>
        <taxon>Lophotrochozoa</taxon>
        <taxon>Platyhelminthes</taxon>
        <taxon>Monogenea</taxon>
        <taxon>Polyopisthocotylea</taxon>
        <taxon>Polystomatidea</taxon>
        <taxon>Polystomatidae</taxon>
        <taxon>Protopolystoma</taxon>
    </lineage>
</organism>
<proteinExistence type="predicted"/>
<keyword evidence="2" id="KW-1185">Reference proteome</keyword>
<name>A0A3S5A1B2_9PLAT</name>